<name>A0A444URI4_ACIRT</name>
<feature type="domain" description="DUF4585" evidence="2">
    <location>
        <begin position="1408"/>
        <end position="1472"/>
    </location>
</feature>
<evidence type="ECO:0000256" key="1">
    <source>
        <dbReference type="SAM" id="MobiDB-lite"/>
    </source>
</evidence>
<evidence type="ECO:0000313" key="3">
    <source>
        <dbReference type="EMBL" id="RXM90781.1"/>
    </source>
</evidence>
<feature type="region of interest" description="Disordered" evidence="1">
    <location>
        <begin position="1336"/>
        <end position="1373"/>
    </location>
</feature>
<dbReference type="PANTHER" id="PTHR33775">
    <property type="entry name" value="CARDIAC-ENRICHED FHL2-INTERACTING PROTEIN-RELATED"/>
    <property type="match status" value="1"/>
</dbReference>
<dbReference type="Pfam" id="PF15232">
    <property type="entry name" value="DUF4585"/>
    <property type="match status" value="1"/>
</dbReference>
<feature type="region of interest" description="Disordered" evidence="1">
    <location>
        <begin position="1221"/>
        <end position="1255"/>
    </location>
</feature>
<evidence type="ECO:0000259" key="2">
    <source>
        <dbReference type="Pfam" id="PF15232"/>
    </source>
</evidence>
<gene>
    <name evidence="3" type="ORF">EOD39_21854</name>
</gene>
<proteinExistence type="predicted"/>
<dbReference type="PANTHER" id="PTHR33775:SF4">
    <property type="entry name" value="CHROMOSOME 4 OPEN READING FRAME 54"/>
    <property type="match status" value="1"/>
</dbReference>
<feature type="compositionally biased region" description="Polar residues" evidence="1">
    <location>
        <begin position="184"/>
        <end position="197"/>
    </location>
</feature>
<feature type="region of interest" description="Disordered" evidence="1">
    <location>
        <begin position="269"/>
        <end position="318"/>
    </location>
</feature>
<accession>A0A444URI4</accession>
<keyword evidence="4" id="KW-1185">Reference proteome</keyword>
<feature type="region of interest" description="Disordered" evidence="1">
    <location>
        <begin position="559"/>
        <end position="587"/>
    </location>
</feature>
<feature type="compositionally biased region" description="Polar residues" evidence="1">
    <location>
        <begin position="269"/>
        <end position="284"/>
    </location>
</feature>
<reference evidence="3 4" key="1">
    <citation type="submission" date="2019-01" db="EMBL/GenBank/DDBJ databases">
        <title>Draft Genome and Complete Hox-Cluster Characterization of the Sterlet Sturgeon (Acipenser ruthenus).</title>
        <authorList>
            <person name="Wei Q."/>
        </authorList>
    </citation>
    <scope>NUCLEOTIDE SEQUENCE [LARGE SCALE GENOMIC DNA]</scope>
    <source>
        <strain evidence="3">WHYD16114868_AA</strain>
        <tissue evidence="3">Blood</tissue>
    </source>
</reference>
<feature type="compositionally biased region" description="Polar residues" evidence="1">
    <location>
        <begin position="1226"/>
        <end position="1253"/>
    </location>
</feature>
<dbReference type="Proteomes" id="UP000289886">
    <property type="component" value="Unassembled WGS sequence"/>
</dbReference>
<feature type="region of interest" description="Disordered" evidence="1">
    <location>
        <begin position="1269"/>
        <end position="1294"/>
    </location>
</feature>
<protein>
    <recommendedName>
        <fullName evidence="2">DUF4585 domain-containing protein</fullName>
    </recommendedName>
</protein>
<feature type="region of interest" description="Disordered" evidence="1">
    <location>
        <begin position="71"/>
        <end position="96"/>
    </location>
</feature>
<organism evidence="3 4">
    <name type="scientific">Acipenser ruthenus</name>
    <name type="common">Sterlet sturgeon</name>
    <dbReference type="NCBI Taxonomy" id="7906"/>
    <lineage>
        <taxon>Eukaryota</taxon>
        <taxon>Metazoa</taxon>
        <taxon>Chordata</taxon>
        <taxon>Craniata</taxon>
        <taxon>Vertebrata</taxon>
        <taxon>Euteleostomi</taxon>
        <taxon>Actinopterygii</taxon>
        <taxon>Chondrostei</taxon>
        <taxon>Acipenseriformes</taxon>
        <taxon>Acipenseridae</taxon>
        <taxon>Acipenser</taxon>
    </lineage>
</organism>
<feature type="region of interest" description="Disordered" evidence="1">
    <location>
        <begin position="942"/>
        <end position="967"/>
    </location>
</feature>
<feature type="compositionally biased region" description="Basic and acidic residues" evidence="1">
    <location>
        <begin position="1276"/>
        <end position="1288"/>
    </location>
</feature>
<dbReference type="InterPro" id="IPR027838">
    <property type="entry name" value="DUF4585"/>
</dbReference>
<feature type="region of interest" description="Disordered" evidence="1">
    <location>
        <begin position="1030"/>
        <end position="1054"/>
    </location>
</feature>
<sequence length="1591" mass="175414">MEALQKTLTYRGDHAPYRNLLPDKAICNSGKQQDESKYVEIDDLLDMKSEGAKTVKVTFTGEGSQLPIFKCKNGTSTAGNESPDDREMNGNVAKPTTMNCKYNKDFSPGVRAQQFLADDVPGSPESASSSEISNNETPLQKRGIISGTETKNAPKMSKAKPSLDYDNDELEYTDIFLNRKNEQEPPSTQQSDDYASNDNEDETHYISTHEIQLCELDDDDDYNFGQGSSWDFEDDNLVNSFVDYASFDSDETVEGTQIEDSDCVNVESNQAQSNNTVQHTSGAAVSTKHESDLYDTNKSASSDESLSKNQNGSGNSAGQIHLSIKTTSRAINEPNNVKEKENIGFDAKYERDMSRYVLKSTGAKTEKISDRAKCFIAAPGRLHFGSKLKGKKDTNEYSSGASSAVSELDDADNEVRNLTARAFRSLACPYFDTINFSTSSDSSASLSEQGLGINKWSTFVDLKYGNLTQRIKQNEFSHKSSASTFEINKNLAISNIHPPQSKSIALNGKIADSKRGISSTNEIQVKEEIEQGVITLSETLNVRCNVKTGVPGSERRAKFAENVARSRSTDEVTDTLPSEPGGETSKQTCKAGEAMEDPHKKAQFATSLLKNVISKKMQFEQERKMERGEISEPSFPGLSPGLSCKEFEFPKEKVGGFQRQNSRFSEGSSEFTIVSLNDIEDFVESKPCDVKDSDHKEDTLTLTPETNFESSFDAGFDTKKGASDAARHKLLRSHNSAFRSWRDGKLEFQKEYKNDDKTLTGKSATSTDKTRLQHQLSSSKSTKMSHLFVPSIQLVSTENGIGKTQPNIKYSTRAVTDLADGSNLLSLDTLYAADSDRSLVTSKSPEIKISLRSVEENKRNPFNIAKLLTPNIGCNAANLIKTADDFKCQALSVALKGESSEKVPHFTVRDIRDKKYKLQTPIHQVRDVRKLVKSSYHFVSLDNNDPKGSASDQNAEQTSIQQGHFRKQGSLSPIVIKCQSVNTKSNVTPSKRRPVEGILEADRVSTPPAEGAKKGTILVYRTTDRVPLVPASKQQKSETSEGPAGVKTETRSAKQKPEIIIEPGEKKPESKMANQAALEKLRAAVKTMEQLYVFDRNEWKRKTQPQPITDSHVLSLIASEEGPEGNQEQWAITTAEREEENVTVSPSTAERLIRRNSYPTAEKLSQTAAAGSMFDFLRKKDVKENLKMFHIPLKKEDKEVPKSLSQQSGAFTNKNVFTFTNNQKTSSRGSSINVTNKMPQPYTSSQPPFSTKSIVPKSTKIPMSFKISQAKAAPAKMEKSSSEAEKTQTHSTFTADSENYLTIPVKPQTSEAKPTTTSQEQNAVYTFAATEAKPQTTSTLSYFNPADSRRQEDSSQSPKRSSVVMETRSPDTPTATIYHHSLPMAMSGTQPQVICFSQSVLPPIDQLQQTQRKMLLDPTTGQYYLVDTPVQPATKRLFDPETGQYVDVPMPQQPMAPVPMPISPLALSSGAYGATYMLYPGFLPTTAVLPTRTLQTQLSSHSEADDIDKMNSKEVIHLGQQGDVAYMESPYYIPTGKSAQAPSTSQHITSGGSKAFSDGKPVISIVSQQGPRIIAPPSFDGTTMRFVVEHR</sequence>
<feature type="compositionally biased region" description="Polar residues" evidence="1">
    <location>
        <begin position="294"/>
        <end position="318"/>
    </location>
</feature>
<feature type="compositionally biased region" description="Low complexity" evidence="1">
    <location>
        <begin position="123"/>
        <end position="136"/>
    </location>
</feature>
<evidence type="ECO:0000313" key="4">
    <source>
        <dbReference type="Proteomes" id="UP000289886"/>
    </source>
</evidence>
<comment type="caution">
    <text evidence="3">The sequence shown here is derived from an EMBL/GenBank/DDBJ whole genome shotgun (WGS) entry which is preliminary data.</text>
</comment>
<feature type="region of interest" description="Disordered" evidence="1">
    <location>
        <begin position="118"/>
        <end position="200"/>
    </location>
</feature>
<dbReference type="InterPro" id="IPR052303">
    <property type="entry name" value="CEFIP"/>
</dbReference>
<feature type="compositionally biased region" description="Polar residues" evidence="1">
    <location>
        <begin position="950"/>
        <end position="962"/>
    </location>
</feature>
<dbReference type="EMBL" id="SCEB01013035">
    <property type="protein sequence ID" value="RXM90781.1"/>
    <property type="molecule type" value="Genomic_DNA"/>
</dbReference>